<evidence type="ECO:0000256" key="2">
    <source>
        <dbReference type="SAM" id="Phobius"/>
    </source>
</evidence>
<dbReference type="GO" id="GO:0004527">
    <property type="term" value="F:exonuclease activity"/>
    <property type="evidence" value="ECO:0007669"/>
    <property type="project" value="UniProtKB-KW"/>
</dbReference>
<dbReference type="Pfam" id="PF12412">
    <property type="entry name" value="DUF3667"/>
    <property type="match status" value="1"/>
</dbReference>
<keyword evidence="2" id="KW-1133">Transmembrane helix</keyword>
<dbReference type="InterPro" id="IPR022134">
    <property type="entry name" value="DUF3667"/>
</dbReference>
<gene>
    <name evidence="3" type="ORF">DJ017_17815</name>
</gene>
<feature type="transmembrane region" description="Helical" evidence="2">
    <location>
        <begin position="375"/>
        <end position="398"/>
    </location>
</feature>
<feature type="region of interest" description="Disordered" evidence="1">
    <location>
        <begin position="223"/>
        <end position="252"/>
    </location>
</feature>
<feature type="transmembrane region" description="Helical" evidence="2">
    <location>
        <begin position="318"/>
        <end position="338"/>
    </location>
</feature>
<protein>
    <submittedName>
        <fullName evidence="3">3'-5' exonuclease</fullName>
    </submittedName>
</protein>
<keyword evidence="2" id="KW-0812">Transmembrane</keyword>
<feature type="region of interest" description="Disordered" evidence="1">
    <location>
        <begin position="13"/>
        <end position="51"/>
    </location>
</feature>
<keyword evidence="3" id="KW-0269">Exonuclease</keyword>
<keyword evidence="3" id="KW-0540">Nuclease</keyword>
<keyword evidence="2" id="KW-0472">Membrane</keyword>
<dbReference type="Proteomes" id="UP000249254">
    <property type="component" value="Unassembled WGS sequence"/>
</dbReference>
<dbReference type="EMBL" id="QFYQ01000002">
    <property type="protein sequence ID" value="RAK51690.1"/>
    <property type="molecule type" value="Genomic_DNA"/>
</dbReference>
<dbReference type="AlphaFoldDB" id="A0A328AAQ1"/>
<evidence type="ECO:0000313" key="3">
    <source>
        <dbReference type="EMBL" id="RAK51690.1"/>
    </source>
</evidence>
<comment type="caution">
    <text evidence="3">The sequence shown here is derived from an EMBL/GenBank/DDBJ whole genome shotgun (WGS) entry which is preliminary data.</text>
</comment>
<evidence type="ECO:0000256" key="1">
    <source>
        <dbReference type="SAM" id="MobiDB-lite"/>
    </source>
</evidence>
<sequence length="436" mass="48023">MFVLLEGQEALRPRNRSAAKPGLSSGFLPKRQGKPAPKGAFGPQSRSRAAGRPLARALDRGREAWHKVRPTAHLGVEVTAAAKTADKQAPGTAQRGSCANCGAALRGRWCHDCGQSADDHKRSILHLGWEAIEGLLHLDGRLARTLPDLFFRPGRLARDYMEGRIARHVPPFRLFLAALVIFILAAEVAAHHYTLDQERQKEAKAAALATPAGRAAEAAKIRNEAAASRTEDLREAATDHAEDLKDKDEKPGKVEARYQRQLAKTEARYAEALAHADRVAQGLPEPPKPPSATENWRKVAQRRAAENPEYYWTVLFGWGHRLAWVLLPAVGLMLAAVYRNKPQIFLYDHLTVAMQLMAFIFLISAPAFLMSSPWIFYWLAAALLWTPVNLFQTLRGGYGSSVVGAAVKTAIVWVANLVIFCVLTFALSMWSLAQLA</sequence>
<keyword evidence="3" id="KW-0378">Hydrolase</keyword>
<name>A0A328AAQ1_9CAUL</name>
<evidence type="ECO:0000313" key="4">
    <source>
        <dbReference type="Proteomes" id="UP000249254"/>
    </source>
</evidence>
<accession>A0A328AAQ1</accession>
<proteinExistence type="predicted"/>
<reference evidence="4" key="1">
    <citation type="submission" date="2018-05" db="EMBL/GenBank/DDBJ databases">
        <authorList>
            <person name="Li X."/>
        </authorList>
    </citation>
    <scope>NUCLEOTIDE SEQUENCE [LARGE SCALE GENOMIC DNA]</scope>
    <source>
        <strain evidence="4">LX32</strain>
    </source>
</reference>
<feature type="transmembrane region" description="Helical" evidence="2">
    <location>
        <begin position="410"/>
        <end position="433"/>
    </location>
</feature>
<feature type="transmembrane region" description="Helical" evidence="2">
    <location>
        <begin position="350"/>
        <end position="369"/>
    </location>
</feature>
<feature type="transmembrane region" description="Helical" evidence="2">
    <location>
        <begin position="174"/>
        <end position="193"/>
    </location>
</feature>
<keyword evidence="4" id="KW-1185">Reference proteome</keyword>
<organism evidence="3 4">
    <name type="scientific">Phenylobacterium soli</name>
    <dbReference type="NCBI Taxonomy" id="2170551"/>
    <lineage>
        <taxon>Bacteria</taxon>
        <taxon>Pseudomonadati</taxon>
        <taxon>Pseudomonadota</taxon>
        <taxon>Alphaproteobacteria</taxon>
        <taxon>Caulobacterales</taxon>
        <taxon>Caulobacteraceae</taxon>
        <taxon>Phenylobacterium</taxon>
    </lineage>
</organism>
<dbReference type="OrthoDB" id="9111327at2"/>